<feature type="region of interest" description="Disordered" evidence="1">
    <location>
        <begin position="784"/>
        <end position="806"/>
    </location>
</feature>
<dbReference type="OMA" id="ASCYDNT"/>
<feature type="transmembrane region" description="Helical" evidence="2">
    <location>
        <begin position="833"/>
        <end position="854"/>
    </location>
</feature>
<keyword evidence="2" id="KW-1133">Transmembrane helix</keyword>
<dbReference type="Proteomes" id="UP000037069">
    <property type="component" value="Unassembled WGS sequence"/>
</dbReference>
<feature type="compositionally biased region" description="Basic residues" evidence="1">
    <location>
        <begin position="183"/>
        <end position="193"/>
    </location>
</feature>
<evidence type="ECO:0000256" key="2">
    <source>
        <dbReference type="SAM" id="Phobius"/>
    </source>
</evidence>
<protein>
    <submittedName>
        <fullName evidence="3">Uncharacterized protein</fullName>
    </submittedName>
</protein>
<dbReference type="EMBL" id="JRES01001567">
    <property type="protein sequence ID" value="KNC21922.1"/>
    <property type="molecule type" value="Genomic_DNA"/>
</dbReference>
<keyword evidence="4" id="KW-1185">Reference proteome</keyword>
<dbReference type="AlphaFoldDB" id="A0A0L0BPE7"/>
<feature type="compositionally biased region" description="Low complexity" evidence="1">
    <location>
        <begin position="148"/>
        <end position="169"/>
    </location>
</feature>
<keyword evidence="2" id="KW-0812">Transmembrane</keyword>
<feature type="region of interest" description="Disordered" evidence="1">
    <location>
        <begin position="669"/>
        <end position="690"/>
    </location>
</feature>
<proteinExistence type="predicted"/>
<dbReference type="OrthoDB" id="8197295at2759"/>
<feature type="region of interest" description="Disordered" evidence="1">
    <location>
        <begin position="1"/>
        <end position="47"/>
    </location>
</feature>
<feature type="region of interest" description="Disordered" evidence="1">
    <location>
        <begin position="136"/>
        <end position="228"/>
    </location>
</feature>
<keyword evidence="2" id="KW-0472">Membrane</keyword>
<feature type="region of interest" description="Disordered" evidence="1">
    <location>
        <begin position="253"/>
        <end position="272"/>
    </location>
</feature>
<comment type="caution">
    <text evidence="3">The sequence shown here is derived from an EMBL/GenBank/DDBJ whole genome shotgun (WGS) entry which is preliminary data.</text>
</comment>
<gene>
    <name evidence="3" type="ORF">FF38_12135</name>
</gene>
<evidence type="ECO:0000313" key="3">
    <source>
        <dbReference type="EMBL" id="KNC21922.1"/>
    </source>
</evidence>
<feature type="compositionally biased region" description="Basic and acidic residues" evidence="1">
    <location>
        <begin position="8"/>
        <end position="23"/>
    </location>
</feature>
<sequence>MDEAECQETIKTKEQQHEPGKAEESEEQLAPLEAADSKLNSPQESFNKPLTMSVDKAVSTYGIPDLQDYQRAVTYELVFNSLLEKKMLAMKRDCEERKRAKRLKRKSIGRIFFAKRLFSSMDSRKTSSLSEMAIEEVHAKTEPSTPQKTMKTMTKTAIKEQQLQQQPQQRKTTDIELETASAKKVRSRTRSKSKTNTASLEYPQATSVQQQHQQQQADDSLTSTLSNSSDKVVVKQNLLVKAQTHMPQETLIVSSSSGDSKNAQTTQSNGNQTFSIVAPLSLERTQDSASLASGYENGTGARLHSSTMADDSLTSIRDSIESLSFASSRCTVSFGATEIIPEDVDVNMYERIKAAKRQRVLDAKSISAQCSPILQPRHVIKTLVHAPMSPNQQKLAAQPPINIIEPIATTASSLPMETGTVSNATRTRFLPNQYSYTDSIFESRNISRQNTSEDSANLTVSTLLNQSDSLSLHAPLPGRPVSINDRFKSKSTSLLVALGNGRTRPPPLPPPPFETAQHSPVAVYSPTTTLAPQVLPIEQLQQLHLTSNIRHSKAKSTIATALTSSTSTSTAPQTSSSTHTAASSKASARTTAPQSLHIVTVTTATTLPHQYPVIDSLDTQTHMDASLPMAPLYTASSTSTIRNGAVVNGAIVASSSVAASDTAKLHRMTSTSTGSSVGPTTGCCSTTKTGSRIKEKQRFKPQVAMGQSGSDDEYRKKKRKYKRYHRCSDPVLVYPTPSGLQHCILTMPPNDPIQYPYTEDYAYDVQLQIESDKNDDLEKIVPSDSTKRKHHKHRHHRHKKRHRHKKPKILVQDLETQEVKVIDPDDLPERARWTIIATACLLLLMCLMLVGITLRMAPIIDDMVFGFYIYN</sequence>
<feature type="region of interest" description="Disordered" evidence="1">
    <location>
        <begin position="560"/>
        <end position="592"/>
    </location>
</feature>
<evidence type="ECO:0000313" key="4">
    <source>
        <dbReference type="Proteomes" id="UP000037069"/>
    </source>
</evidence>
<evidence type="ECO:0000256" key="1">
    <source>
        <dbReference type="SAM" id="MobiDB-lite"/>
    </source>
</evidence>
<feature type="compositionally biased region" description="Basic residues" evidence="1">
    <location>
        <begin position="787"/>
        <end position="806"/>
    </location>
</feature>
<feature type="compositionally biased region" description="Low complexity" evidence="1">
    <location>
        <begin position="209"/>
        <end position="228"/>
    </location>
</feature>
<reference evidence="3 4" key="1">
    <citation type="journal article" date="2015" name="Nat. Commun.">
        <title>Lucilia cuprina genome unlocks parasitic fly biology to underpin future interventions.</title>
        <authorList>
            <person name="Anstead C.A."/>
            <person name="Korhonen P.K."/>
            <person name="Young N.D."/>
            <person name="Hall R.S."/>
            <person name="Jex A.R."/>
            <person name="Murali S.C."/>
            <person name="Hughes D.S."/>
            <person name="Lee S.F."/>
            <person name="Perry T."/>
            <person name="Stroehlein A.J."/>
            <person name="Ansell B.R."/>
            <person name="Breugelmans B."/>
            <person name="Hofmann A."/>
            <person name="Qu J."/>
            <person name="Dugan S."/>
            <person name="Lee S.L."/>
            <person name="Chao H."/>
            <person name="Dinh H."/>
            <person name="Han Y."/>
            <person name="Doddapaneni H.V."/>
            <person name="Worley K.C."/>
            <person name="Muzny D.M."/>
            <person name="Ioannidis P."/>
            <person name="Waterhouse R.M."/>
            <person name="Zdobnov E.M."/>
            <person name="James P.J."/>
            <person name="Bagnall N.H."/>
            <person name="Kotze A.C."/>
            <person name="Gibbs R.A."/>
            <person name="Richards S."/>
            <person name="Batterham P."/>
            <person name="Gasser R.B."/>
        </authorList>
    </citation>
    <scope>NUCLEOTIDE SEQUENCE [LARGE SCALE GENOMIC DNA]</scope>
    <source>
        <strain evidence="3 4">LS</strain>
        <tissue evidence="3">Full body</tissue>
    </source>
</reference>
<accession>A0A0L0BPE7</accession>
<name>A0A0L0BPE7_LUCCU</name>
<feature type="compositionally biased region" description="Polar residues" evidence="1">
    <location>
        <begin position="38"/>
        <end position="47"/>
    </location>
</feature>
<organism evidence="3 4">
    <name type="scientific">Lucilia cuprina</name>
    <name type="common">Green bottle fly</name>
    <name type="synonym">Australian sheep blowfly</name>
    <dbReference type="NCBI Taxonomy" id="7375"/>
    <lineage>
        <taxon>Eukaryota</taxon>
        <taxon>Metazoa</taxon>
        <taxon>Ecdysozoa</taxon>
        <taxon>Arthropoda</taxon>
        <taxon>Hexapoda</taxon>
        <taxon>Insecta</taxon>
        <taxon>Pterygota</taxon>
        <taxon>Neoptera</taxon>
        <taxon>Endopterygota</taxon>
        <taxon>Diptera</taxon>
        <taxon>Brachycera</taxon>
        <taxon>Muscomorpha</taxon>
        <taxon>Oestroidea</taxon>
        <taxon>Calliphoridae</taxon>
        <taxon>Luciliinae</taxon>
        <taxon>Lucilia</taxon>
    </lineage>
</organism>